<gene>
    <name evidence="3" type="ORF">BDFB_010549</name>
</gene>
<evidence type="ECO:0000313" key="4">
    <source>
        <dbReference type="Proteomes" id="UP000292052"/>
    </source>
</evidence>
<dbReference type="PANTHER" id="PTHR31927:SF16">
    <property type="entry name" value="LP07342P"/>
    <property type="match status" value="1"/>
</dbReference>
<dbReference type="GO" id="GO:0062129">
    <property type="term" value="C:chitin-based extracellular matrix"/>
    <property type="evidence" value="ECO:0007669"/>
    <property type="project" value="TreeGrafter"/>
</dbReference>
<dbReference type="SMART" id="SM00690">
    <property type="entry name" value="DM5"/>
    <property type="match status" value="1"/>
</dbReference>
<name>A0A482W4A0_ASBVE</name>
<accession>A0A482W4A0</accession>
<feature type="region of interest" description="Disordered" evidence="1">
    <location>
        <begin position="123"/>
        <end position="145"/>
    </location>
</feature>
<keyword evidence="4" id="KW-1185">Reference proteome</keyword>
<organism evidence="3 4">
    <name type="scientific">Asbolus verrucosus</name>
    <name type="common">Desert ironclad beetle</name>
    <dbReference type="NCBI Taxonomy" id="1661398"/>
    <lineage>
        <taxon>Eukaryota</taxon>
        <taxon>Metazoa</taxon>
        <taxon>Ecdysozoa</taxon>
        <taxon>Arthropoda</taxon>
        <taxon>Hexapoda</taxon>
        <taxon>Insecta</taxon>
        <taxon>Pterygota</taxon>
        <taxon>Neoptera</taxon>
        <taxon>Endopterygota</taxon>
        <taxon>Coleoptera</taxon>
        <taxon>Polyphaga</taxon>
        <taxon>Cucujiformia</taxon>
        <taxon>Tenebrionidae</taxon>
        <taxon>Pimeliinae</taxon>
        <taxon>Asbolus</taxon>
    </lineage>
</organism>
<dbReference type="InterPro" id="IPR004145">
    <property type="entry name" value="DUF243"/>
</dbReference>
<reference evidence="3 4" key="1">
    <citation type="submission" date="2017-03" db="EMBL/GenBank/DDBJ databases">
        <title>Genome of the blue death feigning beetle - Asbolus verrucosus.</title>
        <authorList>
            <person name="Rider S.D."/>
        </authorList>
    </citation>
    <scope>NUCLEOTIDE SEQUENCE [LARGE SCALE GENOMIC DNA]</scope>
    <source>
        <strain evidence="3">Butters</strain>
        <tissue evidence="3">Head and leg muscle</tissue>
    </source>
</reference>
<protein>
    <recommendedName>
        <fullName evidence="2">DUF243 domain-containing protein</fullName>
    </recommendedName>
</protein>
<dbReference type="GO" id="GO:0008010">
    <property type="term" value="F:structural constituent of chitin-based larval cuticle"/>
    <property type="evidence" value="ECO:0007669"/>
    <property type="project" value="TreeGrafter"/>
</dbReference>
<comment type="caution">
    <text evidence="3">The sequence shown here is derived from an EMBL/GenBank/DDBJ whole genome shotgun (WGS) entry which is preliminary data.</text>
</comment>
<feature type="domain" description="DUF243" evidence="2">
    <location>
        <begin position="155"/>
        <end position="254"/>
    </location>
</feature>
<dbReference type="OrthoDB" id="6762134at2759"/>
<proteinExistence type="predicted"/>
<evidence type="ECO:0000256" key="1">
    <source>
        <dbReference type="SAM" id="MobiDB-lite"/>
    </source>
</evidence>
<evidence type="ECO:0000313" key="3">
    <source>
        <dbReference type="EMBL" id="RZC39593.1"/>
    </source>
</evidence>
<dbReference type="EMBL" id="QDEB01032882">
    <property type="protein sequence ID" value="RZC39593.1"/>
    <property type="molecule type" value="Genomic_DNA"/>
</dbReference>
<dbReference type="AlphaFoldDB" id="A0A482W4A0"/>
<sequence length="279" mass="30346">MVLTLLFLINAAFGVPDVSLGYRYQIPSTSYGTPIGSSHLTNVNRQYYHVDVRGSIPNSIGPTVPSREFQTPIREHYSFNGAGNSLSGGLSPGITTNIGISANRSPQPFDFDSKSSFLNQQAQISGVSSPSKDGASQTVTSGFTDSRSSFLNQRADVQRHVYFYAAPEEPEELRTRINVPVEPPKKNVKIIFIKAPSYGAAAPINIPVQPQNEEKTLVYVLVKKPDEQATFNIPTPAPTKPSKPEVYFIKYRTQKDAQEAIANVQSGVTAGGLSLKNLV</sequence>
<dbReference type="Proteomes" id="UP000292052">
    <property type="component" value="Unassembled WGS sequence"/>
</dbReference>
<dbReference type="Pfam" id="PF03103">
    <property type="entry name" value="DUF243"/>
    <property type="match status" value="1"/>
</dbReference>
<dbReference type="GO" id="GO:0040003">
    <property type="term" value="P:chitin-based cuticle development"/>
    <property type="evidence" value="ECO:0007669"/>
    <property type="project" value="TreeGrafter"/>
</dbReference>
<evidence type="ECO:0000259" key="2">
    <source>
        <dbReference type="SMART" id="SM00690"/>
    </source>
</evidence>
<dbReference type="PANTHER" id="PTHR31927">
    <property type="entry name" value="FI07246P-RELATED-RELATED"/>
    <property type="match status" value="1"/>
</dbReference>